<feature type="region of interest" description="Disordered" evidence="8">
    <location>
        <begin position="100"/>
        <end position="131"/>
    </location>
</feature>
<dbReference type="EC" id="2.7.7.59" evidence="7"/>
<comment type="activity regulation">
    <text evidence="7">Uridylyltransferase (UTase) activity is inhibited by glutamine, while glutamine activates uridylyl-removing (UR) activity.</text>
</comment>
<keyword evidence="2 7" id="KW-0548">Nucleotidyltransferase</keyword>
<keyword evidence="6 7" id="KW-0511">Multifunctional enzyme</keyword>
<evidence type="ECO:0000256" key="3">
    <source>
        <dbReference type="ARBA" id="ARBA00022737"/>
    </source>
</evidence>
<dbReference type="GO" id="GO:0008081">
    <property type="term" value="F:phosphoric diester hydrolase activity"/>
    <property type="evidence" value="ECO:0007669"/>
    <property type="project" value="UniProtKB-UniRule"/>
</dbReference>
<feature type="domain" description="ACT" evidence="9">
    <location>
        <begin position="771"/>
        <end position="849"/>
    </location>
</feature>
<dbReference type="GO" id="GO:0006808">
    <property type="term" value="P:regulation of nitrogen utilization"/>
    <property type="evidence" value="ECO:0007669"/>
    <property type="project" value="UniProtKB-UniRule"/>
</dbReference>
<dbReference type="InterPro" id="IPR045865">
    <property type="entry name" value="ACT-like_dom_sf"/>
</dbReference>
<dbReference type="PIRSF" id="PIRSF006288">
    <property type="entry name" value="PII_uridyltransf"/>
    <property type="match status" value="1"/>
</dbReference>
<dbReference type="SUPFAM" id="SSF81301">
    <property type="entry name" value="Nucleotidyltransferase"/>
    <property type="match status" value="1"/>
</dbReference>
<feature type="compositionally biased region" description="Polar residues" evidence="8">
    <location>
        <begin position="107"/>
        <end position="126"/>
    </location>
</feature>
<feature type="domain" description="ACT" evidence="9">
    <location>
        <begin position="883"/>
        <end position="953"/>
    </location>
</feature>
<comment type="catalytic activity">
    <reaction evidence="7">
        <text>[protein-PII]-uridylyl-L-tyrosine + H2O = [protein-PII]-L-tyrosine + UMP + H(+)</text>
        <dbReference type="Rhea" id="RHEA:48600"/>
        <dbReference type="Rhea" id="RHEA-COMP:12147"/>
        <dbReference type="Rhea" id="RHEA-COMP:12148"/>
        <dbReference type="ChEBI" id="CHEBI:15377"/>
        <dbReference type="ChEBI" id="CHEBI:15378"/>
        <dbReference type="ChEBI" id="CHEBI:46858"/>
        <dbReference type="ChEBI" id="CHEBI:57865"/>
        <dbReference type="ChEBI" id="CHEBI:90602"/>
    </reaction>
</comment>
<dbReference type="SMART" id="SM00471">
    <property type="entry name" value="HDc"/>
    <property type="match status" value="1"/>
</dbReference>
<dbReference type="Proteomes" id="UP000011922">
    <property type="component" value="Unassembled WGS sequence"/>
</dbReference>
<comment type="domain">
    <text evidence="7">Has four distinct domains: an N-terminal nucleotidyltransferase (NT) domain responsible for UTase activity, a central HD domain that encodes UR activity, and two C-terminal ACT domains that seem to have a role in glutamine sensing.</text>
</comment>
<evidence type="ECO:0000313" key="12">
    <source>
        <dbReference type="Proteomes" id="UP000011922"/>
    </source>
</evidence>
<evidence type="ECO:0000256" key="7">
    <source>
        <dbReference type="HAMAP-Rule" id="MF_00277"/>
    </source>
</evidence>
<evidence type="ECO:0000256" key="4">
    <source>
        <dbReference type="ARBA" id="ARBA00022801"/>
    </source>
</evidence>
<dbReference type="SUPFAM" id="SSF81593">
    <property type="entry name" value="Nucleotidyltransferase substrate binding subunit/domain"/>
    <property type="match status" value="1"/>
</dbReference>
<keyword evidence="4 7" id="KW-0378">Hydrolase</keyword>
<dbReference type="CDD" id="cd05401">
    <property type="entry name" value="NT_GlnE_GlnD_like"/>
    <property type="match status" value="1"/>
</dbReference>
<dbReference type="InterPro" id="IPR003607">
    <property type="entry name" value="HD/PDEase_dom"/>
</dbReference>
<dbReference type="EMBL" id="AOSV01000036">
    <property type="protein sequence ID" value="EMG36055.1"/>
    <property type="molecule type" value="Genomic_DNA"/>
</dbReference>
<dbReference type="HAMAP" id="MF_00277">
    <property type="entry name" value="PII_uridylyl_transf"/>
    <property type="match status" value="1"/>
</dbReference>
<reference evidence="11 12" key="1">
    <citation type="journal article" date="2013" name="Genome Announc.">
        <title>Draft Genome Sequence for Desulfovibrio africanus Strain PCS.</title>
        <authorList>
            <person name="Brown S.D."/>
            <person name="Utturkar S.M."/>
            <person name="Arkin A.P."/>
            <person name="Deutschbauer A.M."/>
            <person name="Elias D.A."/>
            <person name="Hazen T.C."/>
            <person name="Chakraborty R."/>
        </authorList>
    </citation>
    <scope>NUCLEOTIDE SEQUENCE [LARGE SCALE GENOMIC DNA]</scope>
    <source>
        <strain evidence="11 12">PCS</strain>
    </source>
</reference>
<dbReference type="PANTHER" id="PTHR47320">
    <property type="entry name" value="BIFUNCTIONAL URIDYLYLTRANSFERASE/URIDYLYL-REMOVING ENZYME"/>
    <property type="match status" value="1"/>
</dbReference>
<evidence type="ECO:0000259" key="9">
    <source>
        <dbReference type="PROSITE" id="PS51671"/>
    </source>
</evidence>
<protein>
    <recommendedName>
        <fullName evidence="7">Bifunctional uridylyltransferase/uridylyl-removing enzyme</fullName>
        <shortName evidence="7">UTase/UR</shortName>
    </recommendedName>
    <alternativeName>
        <fullName evidence="7">Bifunctional [protein-PII] modification enzyme</fullName>
    </alternativeName>
    <alternativeName>
        <fullName evidence="7">Bifunctional nitrogen sensor protein</fullName>
    </alternativeName>
    <domain>
        <recommendedName>
            <fullName evidence="7">[Protein-PII] uridylyltransferase</fullName>
            <shortName evidence="7">PII uridylyltransferase</shortName>
            <shortName evidence="7">UTase</shortName>
            <ecNumber evidence="7">2.7.7.59</ecNumber>
        </recommendedName>
    </domain>
    <domain>
        <recommendedName>
            <fullName evidence="7">[Protein-PII]-UMP uridylyl-removing enzyme</fullName>
            <shortName evidence="7">UR</shortName>
            <ecNumber evidence="7">3.1.4.-</ecNumber>
        </recommendedName>
    </domain>
</protein>
<dbReference type="PATRIC" id="fig|1262666.3.peg.3301"/>
<comment type="catalytic activity">
    <reaction evidence="7">
        <text>[protein-PII]-L-tyrosine + UTP = [protein-PII]-uridylyl-L-tyrosine + diphosphate</text>
        <dbReference type="Rhea" id="RHEA:13673"/>
        <dbReference type="Rhea" id="RHEA-COMP:12147"/>
        <dbReference type="Rhea" id="RHEA-COMP:12148"/>
        <dbReference type="ChEBI" id="CHEBI:33019"/>
        <dbReference type="ChEBI" id="CHEBI:46398"/>
        <dbReference type="ChEBI" id="CHEBI:46858"/>
        <dbReference type="ChEBI" id="CHEBI:90602"/>
        <dbReference type="EC" id="2.7.7.59"/>
    </reaction>
</comment>
<feature type="region of interest" description="Uridylyltransferase" evidence="7">
    <location>
        <begin position="1"/>
        <end position="416"/>
    </location>
</feature>
<feature type="region of interest" description="Disordered" evidence="8">
    <location>
        <begin position="205"/>
        <end position="270"/>
    </location>
</feature>
<dbReference type="SUPFAM" id="SSF109604">
    <property type="entry name" value="HD-domain/PDEase-like"/>
    <property type="match status" value="1"/>
</dbReference>
<feature type="domain" description="HD" evidence="10">
    <location>
        <begin position="520"/>
        <end position="634"/>
    </location>
</feature>
<comment type="similarity">
    <text evidence="7">Belongs to the GlnD family.</text>
</comment>
<dbReference type="PROSITE" id="PS51671">
    <property type="entry name" value="ACT"/>
    <property type="match status" value="2"/>
</dbReference>
<dbReference type="InterPro" id="IPR013546">
    <property type="entry name" value="PII_UdlTrfase/GS_AdlTrfase"/>
</dbReference>
<dbReference type="GO" id="GO:0008773">
    <property type="term" value="F:[protein-PII] uridylyltransferase activity"/>
    <property type="evidence" value="ECO:0007669"/>
    <property type="project" value="UniProtKB-UniRule"/>
</dbReference>
<dbReference type="SUPFAM" id="SSF55021">
    <property type="entry name" value="ACT-like"/>
    <property type="match status" value="2"/>
</dbReference>
<dbReference type="InterPro" id="IPR043519">
    <property type="entry name" value="NT_sf"/>
</dbReference>
<keyword evidence="5 7" id="KW-0460">Magnesium</keyword>
<dbReference type="InterPro" id="IPR002912">
    <property type="entry name" value="ACT_dom"/>
</dbReference>
<sequence length="953" mass="103341">MVSYEQAQAPQVPMTEAKVNLAAARRTVMDELAKGGQAGDVPARLASAMDGYFRRRLEEARNNAPLQPLFVLLAVGGYGRRQLCPGSDIDVLLVYRGDPGPRDGHAEQTSSDQPVSPDASTCSDSMTGLDEPTAMESLAGHLFHPLWDLRLAVGHGVRTLDECLDLAADDPQVLASLLDMRLIAGDLGIFWELRERMQKALGRALPSANSSHPRGIFQTGTPELHSSGQQNEPADQVSPDLAMGSAAPTLRRRSTAHTAGGPGGMIPPGRRRLFQLHIDARNFAAWLAQSAPEGDAPGLEPDLKNGPGGLRDSHRLAWLGKLFPQADGFFEPTERQELEGHAAFLLTVRTQLHALGGGKGDVLHQELQPAVAERMGFGGSPGLAAESLLARVHTAMTGLRVAREALLDSLLGHETLRPGLYSSPADWPEQGFLLFLRMAFSGQPLSWESRRAVRQGLARAPATLASAPMALSFLRRVLPAPHGADALSAMLETGFLAALLPELGQAQHLVQFDGLHQHPVGRHSIEAVRELGVLARDPRLGALLEELSGGQRDALFLAGLLHDAGKGGADHEARGAVLARDMLDRLGAPRSMVEDVAFLVSRHLLLPVTAVRADLGDEAVSASVARAAESLPRLTMLHLLSVADSKATGPRAWNGWKAALMGELYAKARRLLERGWLSTPDAMRRALATRDRVRGLARGGYDQTFVETALAAMPPRYVQALDAATIVSHFPLVLEFRKELEEERRRVPHGRGGLGLAIVRAKRLEGARAWELTVAAMNQPRFFATMAGVLSLHGLNILHAEIFTWSDGTVLDIFTVAEPPDRLQPEEVFERVRQGVKKALTGKLKLDERLAERRRSPLNRCRTGAAACPEVRVDNEASDFYTVLEVRAADRPGRLYELAMTLDRLGLSVFLAKIETMGERVADIFFVRDGDGQKLDRNCADEVAQALRDSATS</sequence>
<dbReference type="Pfam" id="PF08335">
    <property type="entry name" value="GlnD_UR_UTase"/>
    <property type="match status" value="1"/>
</dbReference>
<accession>M5PQ17</accession>
<dbReference type="Pfam" id="PF01966">
    <property type="entry name" value="HD"/>
    <property type="match status" value="1"/>
</dbReference>
<dbReference type="AlphaFoldDB" id="M5PQ17"/>
<dbReference type="Gene3D" id="1.10.3090.10">
    <property type="entry name" value="cca-adding enzyme, domain 2"/>
    <property type="match status" value="1"/>
</dbReference>
<dbReference type="PROSITE" id="PS51831">
    <property type="entry name" value="HD"/>
    <property type="match status" value="1"/>
</dbReference>
<dbReference type="PANTHER" id="PTHR47320:SF1">
    <property type="entry name" value="BIFUNCTIONAL URIDYLYLTRANSFERASE_URIDYLYL-REMOVING ENZYME"/>
    <property type="match status" value="1"/>
</dbReference>
<dbReference type="CDD" id="cd04899">
    <property type="entry name" value="ACT_ACR-UUR-like_2"/>
    <property type="match status" value="1"/>
</dbReference>
<evidence type="ECO:0000256" key="5">
    <source>
        <dbReference type="ARBA" id="ARBA00022842"/>
    </source>
</evidence>
<dbReference type="InterPro" id="IPR010043">
    <property type="entry name" value="UTase/UR"/>
</dbReference>
<comment type="cofactor">
    <cofactor evidence="7">
        <name>Mg(2+)</name>
        <dbReference type="ChEBI" id="CHEBI:18420"/>
    </cofactor>
</comment>
<gene>
    <name evidence="7" type="primary">glnD</name>
    <name evidence="11" type="ORF">PCS_03255</name>
</gene>
<dbReference type="InterPro" id="IPR006674">
    <property type="entry name" value="HD_domain"/>
</dbReference>
<keyword evidence="1 7" id="KW-0808">Transferase</keyword>
<comment type="caution">
    <text evidence="11">The sequence shown here is derived from an EMBL/GenBank/DDBJ whole genome shotgun (WGS) entry which is preliminary data.</text>
</comment>
<evidence type="ECO:0000259" key="10">
    <source>
        <dbReference type="PROSITE" id="PS51831"/>
    </source>
</evidence>
<evidence type="ECO:0000256" key="2">
    <source>
        <dbReference type="ARBA" id="ARBA00022695"/>
    </source>
</evidence>
<organism evidence="11 12">
    <name type="scientific">Desulfocurvibacter africanus PCS</name>
    <dbReference type="NCBI Taxonomy" id="1262666"/>
    <lineage>
        <taxon>Bacteria</taxon>
        <taxon>Pseudomonadati</taxon>
        <taxon>Thermodesulfobacteriota</taxon>
        <taxon>Desulfovibrionia</taxon>
        <taxon>Desulfovibrionales</taxon>
        <taxon>Desulfovibrionaceae</taxon>
        <taxon>Desulfocurvibacter</taxon>
    </lineage>
</organism>
<evidence type="ECO:0000313" key="11">
    <source>
        <dbReference type="EMBL" id="EMG36055.1"/>
    </source>
</evidence>
<evidence type="ECO:0000256" key="8">
    <source>
        <dbReference type="SAM" id="MobiDB-lite"/>
    </source>
</evidence>
<name>M5PQ17_DESAF</name>
<dbReference type="RefSeq" id="WP_005989107.1">
    <property type="nucleotide sequence ID" value="NZ_AOSV01000036.1"/>
</dbReference>
<keyword evidence="3" id="KW-0677">Repeat</keyword>
<dbReference type="EC" id="3.1.4.-" evidence="7"/>
<evidence type="ECO:0000256" key="1">
    <source>
        <dbReference type="ARBA" id="ARBA00022679"/>
    </source>
</evidence>
<evidence type="ECO:0000256" key="6">
    <source>
        <dbReference type="ARBA" id="ARBA00023268"/>
    </source>
</evidence>
<feature type="compositionally biased region" description="Polar residues" evidence="8">
    <location>
        <begin position="207"/>
        <end position="233"/>
    </location>
</feature>
<proteinExistence type="inferred from homology"/>
<dbReference type="CDD" id="cd04900">
    <property type="entry name" value="ACT_UUR-like_1"/>
    <property type="match status" value="1"/>
</dbReference>
<comment type="function">
    <text evidence="7">Modifies, by uridylylation and deuridylylation, the PII regulatory proteins (GlnB and homologs), in response to the nitrogen status of the cell that GlnD senses through the glutamine level. Under low glutamine levels, catalyzes the conversion of the PII proteins and UTP to PII-UMP and PPi, while under higher glutamine levels, GlnD hydrolyzes PII-UMP to PII and UMP (deuridylylation). Thus, controls uridylylation state and activity of the PII proteins, and plays an important role in the regulation of nitrogen metabolism.</text>
</comment>
<comment type="caution">
    <text evidence="7">Lacks conserved residue(s) required for the propagation of feature annotation.</text>
</comment>